<evidence type="ECO:0000256" key="3">
    <source>
        <dbReference type="ARBA" id="ARBA00022505"/>
    </source>
</evidence>
<dbReference type="InterPro" id="IPR050334">
    <property type="entry name" value="Molybdenum_import_ModC"/>
</dbReference>
<dbReference type="Gene3D" id="2.40.50.100">
    <property type="match status" value="1"/>
</dbReference>
<evidence type="ECO:0000259" key="11">
    <source>
        <dbReference type="PROSITE" id="PS51866"/>
    </source>
</evidence>
<dbReference type="OrthoDB" id="9802264at2"/>
<dbReference type="STRING" id="1420851.AU255_14715"/>
<dbReference type="GO" id="GO:0140359">
    <property type="term" value="F:ABC-type transporter activity"/>
    <property type="evidence" value="ECO:0007669"/>
    <property type="project" value="InterPro"/>
</dbReference>
<evidence type="ECO:0000256" key="9">
    <source>
        <dbReference type="PROSITE-ProRule" id="PRU01213"/>
    </source>
</evidence>
<name>A0A1V8M1U2_9GAMM</name>
<evidence type="ECO:0000256" key="2">
    <source>
        <dbReference type="ARBA" id="ARBA00022475"/>
    </source>
</evidence>
<gene>
    <name evidence="12" type="ORF">AU255_14715</name>
</gene>
<evidence type="ECO:0000259" key="10">
    <source>
        <dbReference type="PROSITE" id="PS50893"/>
    </source>
</evidence>
<keyword evidence="2" id="KW-1003">Cell membrane</keyword>
<dbReference type="RefSeq" id="WP_080523726.1">
    <property type="nucleotide sequence ID" value="NZ_LPUF01000003.1"/>
</dbReference>
<dbReference type="PANTHER" id="PTHR43514">
    <property type="entry name" value="ABC TRANSPORTER I FAMILY MEMBER 10"/>
    <property type="match status" value="1"/>
</dbReference>
<feature type="domain" description="Mop" evidence="11">
    <location>
        <begin position="298"/>
        <end position="363"/>
    </location>
</feature>
<dbReference type="PROSITE" id="PS50893">
    <property type="entry name" value="ABC_TRANSPORTER_2"/>
    <property type="match status" value="1"/>
</dbReference>
<dbReference type="Proteomes" id="UP000191980">
    <property type="component" value="Unassembled WGS sequence"/>
</dbReference>
<dbReference type="InterPro" id="IPR011868">
    <property type="entry name" value="ModC_ABC_ATP-bd"/>
</dbReference>
<dbReference type="SMART" id="SM00382">
    <property type="entry name" value="AAA"/>
    <property type="match status" value="1"/>
</dbReference>
<keyword evidence="4" id="KW-0997">Cell inner membrane</keyword>
<dbReference type="NCBIfam" id="TIGR02142">
    <property type="entry name" value="modC_ABC"/>
    <property type="match status" value="1"/>
</dbReference>
<protein>
    <submittedName>
        <fullName evidence="12">Molybdenum ABC transporter ATP-binding protein</fullName>
    </submittedName>
</protein>
<keyword evidence="1" id="KW-0813">Transport</keyword>
<keyword evidence="6 12" id="KW-0067">ATP-binding</keyword>
<dbReference type="PANTHER" id="PTHR43514:SF10">
    <property type="entry name" value="MOLYBDENUM IMPORT ATP-BINDING PROTEIN MODC 2"/>
    <property type="match status" value="1"/>
</dbReference>
<accession>A0A1V8M1U2</accession>
<dbReference type="Pfam" id="PF00005">
    <property type="entry name" value="ABC_tran"/>
    <property type="match status" value="1"/>
</dbReference>
<dbReference type="AlphaFoldDB" id="A0A1V8M1U2"/>
<reference evidence="12 13" key="1">
    <citation type="submission" date="2015-12" db="EMBL/GenBank/DDBJ databases">
        <authorList>
            <person name="Shamseldin A."/>
            <person name="Moawad H."/>
            <person name="Abd El-Rahim W.M."/>
            <person name="Sadowsky M.J."/>
        </authorList>
    </citation>
    <scope>NUCLEOTIDE SEQUENCE [LARGE SCALE GENOMIC DNA]</scope>
    <source>
        <strain evidence="12 13">WF1</strain>
    </source>
</reference>
<dbReference type="PROSITE" id="PS00211">
    <property type="entry name" value="ABC_TRANSPORTER_1"/>
    <property type="match status" value="1"/>
</dbReference>
<dbReference type="EMBL" id="LPUF01000003">
    <property type="protein sequence ID" value="OQK15478.1"/>
    <property type="molecule type" value="Genomic_DNA"/>
</dbReference>
<dbReference type="GO" id="GO:0015098">
    <property type="term" value="F:molybdate ion transmembrane transporter activity"/>
    <property type="evidence" value="ECO:0007669"/>
    <property type="project" value="InterPro"/>
</dbReference>
<organism evidence="12 13">
    <name type="scientific">Methyloprofundus sedimenti</name>
    <dbReference type="NCBI Taxonomy" id="1420851"/>
    <lineage>
        <taxon>Bacteria</taxon>
        <taxon>Pseudomonadati</taxon>
        <taxon>Pseudomonadota</taxon>
        <taxon>Gammaproteobacteria</taxon>
        <taxon>Methylococcales</taxon>
        <taxon>Methylococcaceae</taxon>
        <taxon>Methyloprofundus</taxon>
    </lineage>
</organism>
<dbReference type="SUPFAM" id="SSF52540">
    <property type="entry name" value="P-loop containing nucleoside triphosphate hydrolases"/>
    <property type="match status" value="1"/>
</dbReference>
<dbReference type="InterPro" id="IPR017871">
    <property type="entry name" value="ABC_transporter-like_CS"/>
</dbReference>
<keyword evidence="5" id="KW-0547">Nucleotide-binding</keyword>
<dbReference type="InterPro" id="IPR027417">
    <property type="entry name" value="P-loop_NTPase"/>
</dbReference>
<dbReference type="GO" id="GO:0016887">
    <property type="term" value="F:ATP hydrolysis activity"/>
    <property type="evidence" value="ECO:0007669"/>
    <property type="project" value="InterPro"/>
</dbReference>
<keyword evidence="7" id="KW-1278">Translocase</keyword>
<dbReference type="InterPro" id="IPR005116">
    <property type="entry name" value="Transp-assoc_OB_typ1"/>
</dbReference>
<dbReference type="InterPro" id="IPR003439">
    <property type="entry name" value="ABC_transporter-like_ATP-bd"/>
</dbReference>
<evidence type="ECO:0000313" key="12">
    <source>
        <dbReference type="EMBL" id="OQK15478.1"/>
    </source>
</evidence>
<keyword evidence="13" id="KW-1185">Reference proteome</keyword>
<evidence type="ECO:0000313" key="13">
    <source>
        <dbReference type="Proteomes" id="UP000191980"/>
    </source>
</evidence>
<keyword evidence="3 9" id="KW-0500">Molybdenum</keyword>
<dbReference type="InterPro" id="IPR004606">
    <property type="entry name" value="Mop_domain"/>
</dbReference>
<keyword evidence="8" id="KW-0472">Membrane</keyword>
<dbReference type="Gene3D" id="3.40.50.300">
    <property type="entry name" value="P-loop containing nucleotide triphosphate hydrolases"/>
    <property type="match status" value="1"/>
</dbReference>
<dbReference type="GO" id="GO:0005524">
    <property type="term" value="F:ATP binding"/>
    <property type="evidence" value="ECO:0007669"/>
    <property type="project" value="UniProtKB-KW"/>
</dbReference>
<evidence type="ECO:0000256" key="5">
    <source>
        <dbReference type="ARBA" id="ARBA00022741"/>
    </source>
</evidence>
<evidence type="ECO:0000256" key="8">
    <source>
        <dbReference type="ARBA" id="ARBA00023136"/>
    </source>
</evidence>
<comment type="caution">
    <text evidence="12">The sequence shown here is derived from an EMBL/GenBank/DDBJ whole genome shotgun (WGS) entry which is preliminary data.</text>
</comment>
<dbReference type="InterPro" id="IPR003593">
    <property type="entry name" value="AAA+_ATPase"/>
</dbReference>
<feature type="domain" description="ABC transporter" evidence="10">
    <location>
        <begin position="1"/>
        <end position="234"/>
    </location>
</feature>
<dbReference type="InterPro" id="IPR008995">
    <property type="entry name" value="Mo/tungstate-bd_C_term_dom"/>
</dbReference>
<evidence type="ECO:0000256" key="1">
    <source>
        <dbReference type="ARBA" id="ARBA00022448"/>
    </source>
</evidence>
<sequence length="363" mass="39628">MSTENISACFKLDFNKFSLDVDLTLPSHGVSALFGHSGSGKTTLLRCIAGLERAAGHLCINGEVWQNNGLFIPTHKRPLGYVFQEASLFPHLSVLGNLKYGMQRVSGANSTSSLEHSIELLGIGHLLERKPARLSGGERQRVAIARALAVNPRILLMDEPLAALDMARKKEILPFLERLRDQLKIPIVYVTHSADEMARLADHLVVMTEGKAIASGSLTETLSRLDLPIQLNEESGVVLKAFIAERDQQWHLARAEFPGGSLWMRDMGFAIGRSVRLRVLARDVSLTLELEQTESQTKSSIVNVLPAVINELVTGEHPAITLARIQVGESILLCRLTSRSAHALDLSVGKSVSAQIKSAAIID</sequence>
<evidence type="ECO:0000256" key="4">
    <source>
        <dbReference type="ARBA" id="ARBA00022519"/>
    </source>
</evidence>
<dbReference type="PROSITE" id="PS51866">
    <property type="entry name" value="MOP"/>
    <property type="match status" value="1"/>
</dbReference>
<evidence type="ECO:0000256" key="6">
    <source>
        <dbReference type="ARBA" id="ARBA00022840"/>
    </source>
</evidence>
<dbReference type="SUPFAM" id="SSF50331">
    <property type="entry name" value="MOP-like"/>
    <property type="match status" value="1"/>
</dbReference>
<dbReference type="Pfam" id="PF03459">
    <property type="entry name" value="TOBE"/>
    <property type="match status" value="1"/>
</dbReference>
<dbReference type="GO" id="GO:0016020">
    <property type="term" value="C:membrane"/>
    <property type="evidence" value="ECO:0007669"/>
    <property type="project" value="InterPro"/>
</dbReference>
<proteinExistence type="predicted"/>
<evidence type="ECO:0000256" key="7">
    <source>
        <dbReference type="ARBA" id="ARBA00022967"/>
    </source>
</evidence>